<feature type="chain" id="PRO_5009529365" evidence="1">
    <location>
        <begin position="29"/>
        <end position="140"/>
    </location>
</feature>
<evidence type="ECO:0000256" key="1">
    <source>
        <dbReference type="SAM" id="SignalP"/>
    </source>
</evidence>
<protein>
    <submittedName>
        <fullName evidence="2">Uncharacterized protein</fullName>
    </submittedName>
</protein>
<evidence type="ECO:0000313" key="2">
    <source>
        <dbReference type="EMBL" id="OGK44644.1"/>
    </source>
</evidence>
<feature type="signal peptide" evidence="1">
    <location>
        <begin position="1"/>
        <end position="28"/>
    </location>
</feature>
<proteinExistence type="predicted"/>
<accession>A0A1F7IMP1</accession>
<dbReference type="Proteomes" id="UP000178040">
    <property type="component" value="Unassembled WGS sequence"/>
</dbReference>
<reference evidence="2 3" key="1">
    <citation type="journal article" date="2016" name="Nat. Commun.">
        <title>Thousands of microbial genomes shed light on interconnected biogeochemical processes in an aquifer system.</title>
        <authorList>
            <person name="Anantharaman K."/>
            <person name="Brown C.T."/>
            <person name="Hug L.A."/>
            <person name="Sharon I."/>
            <person name="Castelle C.J."/>
            <person name="Probst A.J."/>
            <person name="Thomas B.C."/>
            <person name="Singh A."/>
            <person name="Wilkins M.J."/>
            <person name="Karaoz U."/>
            <person name="Brodie E.L."/>
            <person name="Williams K.H."/>
            <person name="Hubbard S.S."/>
            <person name="Banfield J.F."/>
        </authorList>
    </citation>
    <scope>NUCLEOTIDE SEQUENCE [LARGE SCALE GENOMIC DNA]</scope>
</reference>
<evidence type="ECO:0000313" key="3">
    <source>
        <dbReference type="Proteomes" id="UP000178040"/>
    </source>
</evidence>
<dbReference type="EMBL" id="MGAI01000025">
    <property type="protein sequence ID" value="OGK44644.1"/>
    <property type="molecule type" value="Genomic_DNA"/>
</dbReference>
<organism evidence="2 3">
    <name type="scientific">Candidatus Roizmanbacteria bacterium RIFCSPLOWO2_01_FULL_37_16</name>
    <dbReference type="NCBI Taxonomy" id="1802058"/>
    <lineage>
        <taxon>Bacteria</taxon>
        <taxon>Candidatus Roizmaniibacteriota</taxon>
    </lineage>
</organism>
<sequence length="140" mass="15866">MNKRNIALAVFSLLLSGFLVSVAPSVSANWFGFGNSNLASDLAKKLGVGEDKVREVFDSIQSERQKERRILLEERLTQMVKDGKITESQKQAILKKHDELQVKRISNRQEMKSWAKQNGLENIMPFAGFGRGMHGGWMMR</sequence>
<dbReference type="AlphaFoldDB" id="A0A1F7IMP1"/>
<gene>
    <name evidence="2" type="ORF">A3B40_02875</name>
</gene>
<comment type="caution">
    <text evidence="2">The sequence shown here is derived from an EMBL/GenBank/DDBJ whole genome shotgun (WGS) entry which is preliminary data.</text>
</comment>
<name>A0A1F7IMP1_9BACT</name>
<keyword evidence="1" id="KW-0732">Signal</keyword>